<dbReference type="SUPFAM" id="SSF49503">
    <property type="entry name" value="Cupredoxins"/>
    <property type="match status" value="1"/>
</dbReference>
<dbReference type="PROSITE" id="PS51257">
    <property type="entry name" value="PROKAR_LIPOPROTEIN"/>
    <property type="match status" value="1"/>
</dbReference>
<dbReference type="PANTHER" id="PTHR36507">
    <property type="entry name" value="BLL1555 PROTEIN"/>
    <property type="match status" value="1"/>
</dbReference>
<dbReference type="CDD" id="cd13921">
    <property type="entry name" value="Amicyanin"/>
    <property type="match status" value="1"/>
</dbReference>
<gene>
    <name evidence="2" type="ORF">A2074_00975</name>
</gene>
<dbReference type="Gene3D" id="2.60.40.420">
    <property type="entry name" value="Cupredoxins - blue copper proteins"/>
    <property type="match status" value="1"/>
</dbReference>
<comment type="caution">
    <text evidence="2">The sequence shown here is derived from an EMBL/GenBank/DDBJ whole genome shotgun (WGS) entry which is preliminary data.</text>
</comment>
<evidence type="ECO:0000313" key="2">
    <source>
        <dbReference type="EMBL" id="OFW34545.1"/>
    </source>
</evidence>
<sequence length="130" mass="13502">MRKYLMLLGIVLVTGTLMVISAGCGGSGTTTDTTAPAGNTTGTQGEVQTGVSVTIENFAFIPPTITIKKGGTVTWTNKDSAVHTATEDGGDFDTGDIAQNQSATLTFDEAGTFSYICTYHPNMKGTVIVK</sequence>
<protein>
    <recommendedName>
        <fullName evidence="1">EfeO-type cupredoxin-like domain-containing protein</fullName>
    </recommendedName>
</protein>
<dbReference type="EMBL" id="MELI01000042">
    <property type="protein sequence ID" value="OFW34545.1"/>
    <property type="molecule type" value="Genomic_DNA"/>
</dbReference>
<dbReference type="PANTHER" id="PTHR36507:SF1">
    <property type="entry name" value="BLL1555 PROTEIN"/>
    <property type="match status" value="1"/>
</dbReference>
<evidence type="ECO:0000313" key="3">
    <source>
        <dbReference type="Proteomes" id="UP000178086"/>
    </source>
</evidence>
<dbReference type="Pfam" id="PF13473">
    <property type="entry name" value="Cupredoxin_1"/>
    <property type="match status" value="1"/>
</dbReference>
<dbReference type="InterPro" id="IPR052721">
    <property type="entry name" value="ET_Amicyanin"/>
</dbReference>
<dbReference type="InterPro" id="IPR008972">
    <property type="entry name" value="Cupredoxin"/>
</dbReference>
<dbReference type="InterPro" id="IPR035668">
    <property type="entry name" value="Amicyanin"/>
</dbReference>
<accession>A0A1F2UTU8</accession>
<feature type="domain" description="EfeO-type cupredoxin-like" evidence="1">
    <location>
        <begin position="47"/>
        <end position="129"/>
    </location>
</feature>
<dbReference type="AlphaFoldDB" id="A0A1F2UTU8"/>
<evidence type="ECO:0000259" key="1">
    <source>
        <dbReference type="Pfam" id="PF13473"/>
    </source>
</evidence>
<dbReference type="InterPro" id="IPR028096">
    <property type="entry name" value="EfeO_Cupredoxin"/>
</dbReference>
<name>A0A1F2UTU8_9ACTN</name>
<proteinExistence type="predicted"/>
<reference evidence="2 3" key="1">
    <citation type="journal article" date="2016" name="Nat. Commun.">
        <title>Thousands of microbial genomes shed light on interconnected biogeochemical processes in an aquifer system.</title>
        <authorList>
            <person name="Anantharaman K."/>
            <person name="Brown C.T."/>
            <person name="Hug L.A."/>
            <person name="Sharon I."/>
            <person name="Castelle C.J."/>
            <person name="Probst A.J."/>
            <person name="Thomas B.C."/>
            <person name="Singh A."/>
            <person name="Wilkins M.J."/>
            <person name="Karaoz U."/>
            <person name="Brodie E.L."/>
            <person name="Williams K.H."/>
            <person name="Hubbard S.S."/>
            <person name="Banfield J.F."/>
        </authorList>
    </citation>
    <scope>NUCLEOTIDE SEQUENCE [LARGE SCALE GENOMIC DNA]</scope>
</reference>
<dbReference type="Proteomes" id="UP000178086">
    <property type="component" value="Unassembled WGS sequence"/>
</dbReference>
<organism evidence="2 3">
    <name type="scientific">Candidatus Aquicultor primus</name>
    <dbReference type="NCBI Taxonomy" id="1797195"/>
    <lineage>
        <taxon>Bacteria</taxon>
        <taxon>Bacillati</taxon>
        <taxon>Actinomycetota</taxon>
        <taxon>Candidatus Aquicultoria</taxon>
        <taxon>Candidatus Aquicultorales</taxon>
        <taxon>Candidatus Aquicultoraceae</taxon>
        <taxon>Candidatus Aquicultor</taxon>
    </lineage>
</organism>